<dbReference type="AlphaFoldDB" id="A0A9P7BKI9"/>
<gene>
    <name evidence="1" type="ORF">G6F64_013457</name>
</gene>
<reference evidence="1" key="1">
    <citation type="journal article" date="2020" name="Microb. Genom.">
        <title>Genetic diversity of clinical and environmental Mucorales isolates obtained from an investigation of mucormycosis cases among solid organ transplant recipients.</title>
        <authorList>
            <person name="Nguyen M.H."/>
            <person name="Kaul D."/>
            <person name="Muto C."/>
            <person name="Cheng S.J."/>
            <person name="Richter R.A."/>
            <person name="Bruno V.M."/>
            <person name="Liu G."/>
            <person name="Beyhan S."/>
            <person name="Sundermann A.J."/>
            <person name="Mounaud S."/>
            <person name="Pasculle A.W."/>
            <person name="Nierman W.C."/>
            <person name="Driscoll E."/>
            <person name="Cumbie R."/>
            <person name="Clancy C.J."/>
            <person name="Dupont C.L."/>
        </authorList>
    </citation>
    <scope>NUCLEOTIDE SEQUENCE</scope>
    <source>
        <strain evidence="1">GL11</strain>
    </source>
</reference>
<accession>A0A9P7BKI9</accession>
<keyword evidence="2" id="KW-1185">Reference proteome</keyword>
<name>A0A9P7BKI9_RHIOR</name>
<dbReference type="Proteomes" id="UP000716291">
    <property type="component" value="Unassembled WGS sequence"/>
</dbReference>
<evidence type="ECO:0000313" key="2">
    <source>
        <dbReference type="Proteomes" id="UP000716291"/>
    </source>
</evidence>
<comment type="caution">
    <text evidence="1">The sequence shown here is derived from an EMBL/GenBank/DDBJ whole genome shotgun (WGS) entry which is preliminary data.</text>
</comment>
<organism evidence="1 2">
    <name type="scientific">Rhizopus oryzae</name>
    <name type="common">Mucormycosis agent</name>
    <name type="synonym">Rhizopus arrhizus var. delemar</name>
    <dbReference type="NCBI Taxonomy" id="64495"/>
    <lineage>
        <taxon>Eukaryota</taxon>
        <taxon>Fungi</taxon>
        <taxon>Fungi incertae sedis</taxon>
        <taxon>Mucoromycota</taxon>
        <taxon>Mucoromycotina</taxon>
        <taxon>Mucoromycetes</taxon>
        <taxon>Mucorales</taxon>
        <taxon>Mucorineae</taxon>
        <taxon>Rhizopodaceae</taxon>
        <taxon>Rhizopus</taxon>
    </lineage>
</organism>
<proteinExistence type="predicted"/>
<dbReference type="EMBL" id="JAANQT010005552">
    <property type="protein sequence ID" value="KAG1294239.1"/>
    <property type="molecule type" value="Genomic_DNA"/>
</dbReference>
<protein>
    <submittedName>
        <fullName evidence="1">Uncharacterized protein</fullName>
    </submittedName>
</protein>
<evidence type="ECO:0000313" key="1">
    <source>
        <dbReference type="EMBL" id="KAG1294239.1"/>
    </source>
</evidence>
<sequence>MNDINNDNASRTYTEEEVLELFRRFRNEEKLIINKNKEERALPMDIVSTLEDNSKLQLQDSFKRYRKDLTKYTHDDWTVAEEINKSLVPKLKQHTVETNQLVSSIYKGTDIIRTLGRGATEIFEQLQTIKEGEISGEEANTILEEAFESAKRLSIFAWAQGKQQDNEAREFALKALRLPTNLKHLETKETGKKEAFSSEFIEQY</sequence>
<dbReference type="OrthoDB" id="2276628at2759"/>